<organism evidence="4 5">
    <name type="scientific">Paenibacillus planticolens</name>
    <dbReference type="NCBI Taxonomy" id="2654976"/>
    <lineage>
        <taxon>Bacteria</taxon>
        <taxon>Bacillati</taxon>
        <taxon>Bacillota</taxon>
        <taxon>Bacilli</taxon>
        <taxon>Bacillales</taxon>
        <taxon>Paenibacillaceae</taxon>
        <taxon>Paenibacillus</taxon>
    </lineage>
</organism>
<dbReference type="InterPro" id="IPR029903">
    <property type="entry name" value="RmlD-like-bd"/>
</dbReference>
<dbReference type="Gene3D" id="3.90.25.10">
    <property type="entry name" value="UDP-galactose 4-epimerase, domain 1"/>
    <property type="match status" value="1"/>
</dbReference>
<dbReference type="NCBIfam" id="TIGR01214">
    <property type="entry name" value="rmlD"/>
    <property type="match status" value="1"/>
</dbReference>
<keyword evidence="2" id="KW-0521">NADP</keyword>
<comment type="function">
    <text evidence="2">Catalyzes the reduction of dTDP-6-deoxy-L-lyxo-4-hexulose to yield dTDP-L-rhamnose.</text>
</comment>
<evidence type="ECO:0000313" key="4">
    <source>
        <dbReference type="EMBL" id="NOV04243.1"/>
    </source>
</evidence>
<dbReference type="InterPro" id="IPR036291">
    <property type="entry name" value="NAD(P)-bd_dom_sf"/>
</dbReference>
<keyword evidence="5" id="KW-1185">Reference proteome</keyword>
<dbReference type="PANTHER" id="PTHR10491">
    <property type="entry name" value="DTDP-4-DEHYDRORHAMNOSE REDUCTASE"/>
    <property type="match status" value="1"/>
</dbReference>
<dbReference type="EC" id="1.1.1.133" evidence="2"/>
<gene>
    <name evidence="4" type="primary">rfbD</name>
    <name evidence="4" type="ORF">GC097_30135</name>
</gene>
<dbReference type="Gene3D" id="3.40.50.720">
    <property type="entry name" value="NAD(P)-binding Rossmann-like Domain"/>
    <property type="match status" value="1"/>
</dbReference>
<keyword evidence="2 4" id="KW-0560">Oxidoreductase</keyword>
<dbReference type="Pfam" id="PF04321">
    <property type="entry name" value="RmlD_sub_bind"/>
    <property type="match status" value="1"/>
</dbReference>
<dbReference type="PANTHER" id="PTHR10491:SF4">
    <property type="entry name" value="METHIONINE ADENOSYLTRANSFERASE 2 SUBUNIT BETA"/>
    <property type="match status" value="1"/>
</dbReference>
<dbReference type="CDD" id="cd05254">
    <property type="entry name" value="dTDP_HR_like_SDR_e"/>
    <property type="match status" value="1"/>
</dbReference>
<name>A0ABX1ZX38_9BACL</name>
<feature type="domain" description="RmlD-like substrate binding" evidence="3">
    <location>
        <begin position="26"/>
        <end position="308"/>
    </location>
</feature>
<evidence type="ECO:0000256" key="1">
    <source>
        <dbReference type="ARBA" id="ARBA00010944"/>
    </source>
</evidence>
<comment type="caution">
    <text evidence="4">The sequence shown here is derived from an EMBL/GenBank/DDBJ whole genome shotgun (WGS) entry which is preliminary data.</text>
</comment>
<reference evidence="4 5" key="1">
    <citation type="submission" date="2019-10" db="EMBL/GenBank/DDBJ databases">
        <title>Description of Paenibacillus pedi sp. nov.</title>
        <authorList>
            <person name="Carlier A."/>
            <person name="Qi S."/>
        </authorList>
    </citation>
    <scope>NUCLEOTIDE SEQUENCE [LARGE SCALE GENOMIC DNA]</scope>
    <source>
        <strain evidence="4 5">LMG 31457</strain>
    </source>
</reference>
<evidence type="ECO:0000313" key="5">
    <source>
        <dbReference type="Proteomes" id="UP000618579"/>
    </source>
</evidence>
<evidence type="ECO:0000256" key="2">
    <source>
        <dbReference type="RuleBase" id="RU364082"/>
    </source>
</evidence>
<sequence length="321" mass="35576">MAQDYSGCHAVWRYFGYSRIEGIMKRIALLGAKGQLGSDIHRALKENSQFEVITITREMLNVENTEIIIPVLEKLGRIDVLINCTAFHNTEQCEADPLKALVINSIAVLRMAAYCKQNKTLFIHFSTDYVFDGSKQAPYTEEDRVSPLNAYGSSKAAGEEAIAAYLDTYFIFRVSSLFGEAGASGKGGNFVETMIRLSKQGKPISVVQDVIMSPTHTRDVAEMVRAFLEQEITAYGVYHCSGEGACSWYELAAETFAICGIACETTPILNSAYAAKVRRPLYSVLDNSKLNRIYPMKSWQSALAQYLQLKGHVNISGGEKE</sequence>
<protein>
    <recommendedName>
        <fullName evidence="2">dTDP-4-dehydrorhamnose reductase</fullName>
        <ecNumber evidence="2">1.1.1.133</ecNumber>
    </recommendedName>
</protein>
<dbReference type="InterPro" id="IPR005913">
    <property type="entry name" value="dTDP_dehydrorham_reduct"/>
</dbReference>
<evidence type="ECO:0000259" key="3">
    <source>
        <dbReference type="Pfam" id="PF04321"/>
    </source>
</evidence>
<comment type="similarity">
    <text evidence="1 2">Belongs to the dTDP-4-dehydrorhamnose reductase family.</text>
</comment>
<dbReference type="GO" id="GO:0008831">
    <property type="term" value="F:dTDP-4-dehydrorhamnose reductase activity"/>
    <property type="evidence" value="ECO:0007669"/>
    <property type="project" value="UniProtKB-EC"/>
</dbReference>
<dbReference type="SUPFAM" id="SSF51735">
    <property type="entry name" value="NAD(P)-binding Rossmann-fold domains"/>
    <property type="match status" value="1"/>
</dbReference>
<accession>A0ABX1ZX38</accession>
<proteinExistence type="inferred from homology"/>
<dbReference type="EMBL" id="WHNZ01000079">
    <property type="protein sequence ID" value="NOV04243.1"/>
    <property type="molecule type" value="Genomic_DNA"/>
</dbReference>
<dbReference type="Proteomes" id="UP000618579">
    <property type="component" value="Unassembled WGS sequence"/>
</dbReference>
<comment type="pathway">
    <text evidence="2">Carbohydrate biosynthesis; dTDP-L-rhamnose biosynthesis.</text>
</comment>